<name>A0A9D4DLC8_DREPO</name>
<proteinExistence type="predicted"/>
<gene>
    <name evidence="2" type="ORF">DPMN_185668</name>
</gene>
<keyword evidence="1" id="KW-0812">Transmembrane</keyword>
<reference evidence="2" key="2">
    <citation type="submission" date="2020-11" db="EMBL/GenBank/DDBJ databases">
        <authorList>
            <person name="McCartney M.A."/>
            <person name="Auch B."/>
            <person name="Kono T."/>
            <person name="Mallez S."/>
            <person name="Becker A."/>
            <person name="Gohl D.M."/>
            <person name="Silverstein K.A.T."/>
            <person name="Koren S."/>
            <person name="Bechman K.B."/>
            <person name="Herman A."/>
            <person name="Abrahante J.E."/>
            <person name="Garbe J."/>
        </authorList>
    </citation>
    <scope>NUCLEOTIDE SEQUENCE</scope>
    <source>
        <strain evidence="2">Duluth1</strain>
        <tissue evidence="2">Whole animal</tissue>
    </source>
</reference>
<keyword evidence="1" id="KW-0472">Membrane</keyword>
<keyword evidence="3" id="KW-1185">Reference proteome</keyword>
<reference evidence="2" key="1">
    <citation type="journal article" date="2019" name="bioRxiv">
        <title>The Genome of the Zebra Mussel, Dreissena polymorpha: A Resource for Invasive Species Research.</title>
        <authorList>
            <person name="McCartney M.A."/>
            <person name="Auch B."/>
            <person name="Kono T."/>
            <person name="Mallez S."/>
            <person name="Zhang Y."/>
            <person name="Obille A."/>
            <person name="Becker A."/>
            <person name="Abrahante J.E."/>
            <person name="Garbe J."/>
            <person name="Badalamenti J.P."/>
            <person name="Herman A."/>
            <person name="Mangelson H."/>
            <person name="Liachko I."/>
            <person name="Sullivan S."/>
            <person name="Sone E.D."/>
            <person name="Koren S."/>
            <person name="Silverstein K.A.T."/>
            <person name="Beckman K.B."/>
            <person name="Gohl D.M."/>
        </authorList>
    </citation>
    <scope>NUCLEOTIDE SEQUENCE</scope>
    <source>
        <strain evidence="2">Duluth1</strain>
        <tissue evidence="2">Whole animal</tissue>
    </source>
</reference>
<feature type="transmembrane region" description="Helical" evidence="1">
    <location>
        <begin position="23"/>
        <end position="55"/>
    </location>
</feature>
<dbReference type="Proteomes" id="UP000828390">
    <property type="component" value="Unassembled WGS sequence"/>
</dbReference>
<comment type="caution">
    <text evidence="2">The sequence shown here is derived from an EMBL/GenBank/DDBJ whole genome shotgun (WGS) entry which is preliminary data.</text>
</comment>
<accession>A0A9D4DLC8</accession>
<evidence type="ECO:0000313" key="3">
    <source>
        <dbReference type="Proteomes" id="UP000828390"/>
    </source>
</evidence>
<dbReference type="AlphaFoldDB" id="A0A9D4DLC8"/>
<dbReference type="EMBL" id="JAIWYP010000010">
    <property type="protein sequence ID" value="KAH3751123.1"/>
    <property type="molecule type" value="Genomic_DNA"/>
</dbReference>
<protein>
    <submittedName>
        <fullName evidence="2">Uncharacterized protein</fullName>
    </submittedName>
</protein>
<organism evidence="2 3">
    <name type="scientific">Dreissena polymorpha</name>
    <name type="common">Zebra mussel</name>
    <name type="synonym">Mytilus polymorpha</name>
    <dbReference type="NCBI Taxonomy" id="45954"/>
    <lineage>
        <taxon>Eukaryota</taxon>
        <taxon>Metazoa</taxon>
        <taxon>Spiralia</taxon>
        <taxon>Lophotrochozoa</taxon>
        <taxon>Mollusca</taxon>
        <taxon>Bivalvia</taxon>
        <taxon>Autobranchia</taxon>
        <taxon>Heteroconchia</taxon>
        <taxon>Euheterodonta</taxon>
        <taxon>Imparidentia</taxon>
        <taxon>Neoheterodontei</taxon>
        <taxon>Myida</taxon>
        <taxon>Dreissenoidea</taxon>
        <taxon>Dreissenidae</taxon>
        <taxon>Dreissena</taxon>
    </lineage>
</organism>
<evidence type="ECO:0000313" key="2">
    <source>
        <dbReference type="EMBL" id="KAH3751123.1"/>
    </source>
</evidence>
<evidence type="ECO:0000256" key="1">
    <source>
        <dbReference type="SAM" id="Phobius"/>
    </source>
</evidence>
<keyword evidence="1" id="KW-1133">Transmembrane helix</keyword>
<sequence length="57" mass="6239">MPNVSKEASTTCVSVRMDGPGRIVIILLPLLVPILVLLLLQLLLQLQLLLLLLLLPN</sequence>